<dbReference type="SUPFAM" id="SSF56935">
    <property type="entry name" value="Porins"/>
    <property type="match status" value="1"/>
</dbReference>
<sequence length="939" mass="104325">MRTRLALTVLVCCFFALQTNAQAKLRGSVKGAVADTAGKQSMEDATVSLTPEQDSTNIQFVITDKHGAFQFRSLPVGRYRLLITFEGYMHIAKAFTVSATHADYDYGTLYMQRITDKLPDLVIQSPPITIKKDTVEYNADMFATKPNAVAEDQIKKLPGIQVDASGNITAQGEKVQRVLVNGRRFFGDDPKLATRNLPPDIIEKYQVFDDLDDQSKFSGFDDGNRVKTINIITKRDKRKGYFGRAIAGLGTDETYNESANFHRFNNDQQISLLGEGNDINKQNFTVQDILGSSGSRKGSGGGPAAATYQGGSGITTVWAGGANYRDDWGPKMDVAGSYFYNYNHVSTNTQSLTERFFDQNQDTSNTTQRTSPAIARTTNQRANFNLEDRIDSNDALVARPNIAFQTTSPNSSSVSSTVDQNGRPINSSTSNAYGTTSGFNINGSNLTYRHKFGKAHRTLSLDLTGTVNNNQGDGYNNAVNTFYNLDSTQTLRQYYNDTLRSATLSPTLSYTEPVTRNSIFELNYNHTYTKNVATNNTYDYDNAVKGYTSFDSLFSNSYRFLSNSDRFTLNYRVQNPRYNLSVGSGVQFIHFNSLNTTKDIDVAHSFVNLTPTVNFTYSFSSYQRLRFYYMGRTGTPSASQLQPLTTTSDDINYTVGNPNLKPQFTHSIRMLYSSFNPSNQNVLFATLNASTIVNDIQSEITPNNKGGQTTTSVNLNGTYNVAGYFEYGFALKHPKSNLNFITNINYNQSQTLVDSAHDYSKNTGLSEELSWTTNIKKNFDMNLSANSTYNIALNTLRPSQDFDNFSEVVTAEITAYTNSGWLIATDFTYTYTNNRTPGYNASVPLLSPSIAKELFKKKNGELRLSVFDLLNENTSVSKTVSLNQVSDSRTTTLTRYVMLTFTYNLNNFAGSKQRRMPGVFPGRFRDGGFGGGGGFRKGG</sequence>
<dbReference type="RefSeq" id="WP_133996755.1">
    <property type="nucleotide sequence ID" value="NZ_SODV01000002.1"/>
</dbReference>
<dbReference type="Proteomes" id="UP000294498">
    <property type="component" value="Unassembled WGS sequence"/>
</dbReference>
<keyword evidence="4" id="KW-0645">Protease</keyword>
<reference evidence="4 5" key="1">
    <citation type="submission" date="2019-03" db="EMBL/GenBank/DDBJ databases">
        <title>Genomic Encyclopedia of Type Strains, Phase IV (KMG-IV): sequencing the most valuable type-strain genomes for metagenomic binning, comparative biology and taxonomic classification.</title>
        <authorList>
            <person name="Goeker M."/>
        </authorList>
    </citation>
    <scope>NUCLEOTIDE SEQUENCE [LARGE SCALE GENOMIC DNA]</scope>
    <source>
        <strain evidence="4 5">DSM 100059</strain>
    </source>
</reference>
<dbReference type="EMBL" id="SODV01000002">
    <property type="protein sequence ID" value="TDW96395.1"/>
    <property type="molecule type" value="Genomic_DNA"/>
</dbReference>
<evidence type="ECO:0000313" key="4">
    <source>
        <dbReference type="EMBL" id="TDW96395.1"/>
    </source>
</evidence>
<dbReference type="OrthoDB" id="606930at2"/>
<feature type="region of interest" description="Disordered" evidence="1">
    <location>
        <begin position="403"/>
        <end position="431"/>
    </location>
</feature>
<evidence type="ECO:0000259" key="3">
    <source>
        <dbReference type="Pfam" id="PF14905"/>
    </source>
</evidence>
<dbReference type="Pfam" id="PF14905">
    <property type="entry name" value="OMP_b-brl_3"/>
    <property type="match status" value="1"/>
</dbReference>
<feature type="signal peptide" evidence="2">
    <location>
        <begin position="1"/>
        <end position="23"/>
    </location>
</feature>
<accession>A0A4R8DFY7</accession>
<keyword evidence="4" id="KW-0121">Carboxypeptidase</keyword>
<dbReference type="SUPFAM" id="SSF49478">
    <property type="entry name" value="Cna protein B-type domain"/>
    <property type="match status" value="1"/>
</dbReference>
<feature type="compositionally biased region" description="Low complexity" evidence="1">
    <location>
        <begin position="406"/>
        <end position="418"/>
    </location>
</feature>
<dbReference type="Pfam" id="PF13620">
    <property type="entry name" value="CarboxypepD_reg"/>
    <property type="match status" value="1"/>
</dbReference>
<evidence type="ECO:0000313" key="5">
    <source>
        <dbReference type="Proteomes" id="UP000294498"/>
    </source>
</evidence>
<dbReference type="AlphaFoldDB" id="A0A4R8DFY7"/>
<keyword evidence="5" id="KW-1185">Reference proteome</keyword>
<organism evidence="4 5">
    <name type="scientific">Dinghuibacter silviterrae</name>
    <dbReference type="NCBI Taxonomy" id="1539049"/>
    <lineage>
        <taxon>Bacteria</taxon>
        <taxon>Pseudomonadati</taxon>
        <taxon>Bacteroidota</taxon>
        <taxon>Chitinophagia</taxon>
        <taxon>Chitinophagales</taxon>
        <taxon>Chitinophagaceae</taxon>
        <taxon>Dinghuibacter</taxon>
    </lineage>
</organism>
<evidence type="ECO:0000256" key="2">
    <source>
        <dbReference type="SAM" id="SignalP"/>
    </source>
</evidence>
<protein>
    <submittedName>
        <fullName evidence="4">Carboxypeptidase family protein</fullName>
    </submittedName>
</protein>
<feature type="domain" description="Outer membrane protein beta-barrel" evidence="3">
    <location>
        <begin position="450"/>
        <end position="763"/>
    </location>
</feature>
<dbReference type="Gene3D" id="2.60.40.1120">
    <property type="entry name" value="Carboxypeptidase-like, regulatory domain"/>
    <property type="match status" value="1"/>
</dbReference>
<keyword evidence="2" id="KW-0732">Signal</keyword>
<keyword evidence="4" id="KW-0378">Hydrolase</keyword>
<dbReference type="InterPro" id="IPR041700">
    <property type="entry name" value="OMP_b-brl_3"/>
</dbReference>
<proteinExistence type="predicted"/>
<feature type="chain" id="PRO_5020439490" evidence="2">
    <location>
        <begin position="24"/>
        <end position="939"/>
    </location>
</feature>
<comment type="caution">
    <text evidence="4">The sequence shown here is derived from an EMBL/GenBank/DDBJ whole genome shotgun (WGS) entry which is preliminary data.</text>
</comment>
<evidence type="ECO:0000256" key="1">
    <source>
        <dbReference type="SAM" id="MobiDB-lite"/>
    </source>
</evidence>
<gene>
    <name evidence="4" type="ORF">EDB95_4224</name>
</gene>
<feature type="compositionally biased region" description="Polar residues" evidence="1">
    <location>
        <begin position="419"/>
        <end position="431"/>
    </location>
</feature>
<name>A0A4R8DFY7_9BACT</name>
<dbReference type="GO" id="GO:0004180">
    <property type="term" value="F:carboxypeptidase activity"/>
    <property type="evidence" value="ECO:0007669"/>
    <property type="project" value="UniProtKB-KW"/>
</dbReference>